<dbReference type="Proteomes" id="UP000249794">
    <property type="component" value="Unassembled WGS sequence"/>
</dbReference>
<proteinExistence type="predicted"/>
<organism evidence="1 2">
    <name type="scientific">Phormidesmis priestleyi</name>
    <dbReference type="NCBI Taxonomy" id="268141"/>
    <lineage>
        <taxon>Bacteria</taxon>
        <taxon>Bacillati</taxon>
        <taxon>Cyanobacteriota</taxon>
        <taxon>Cyanophyceae</taxon>
        <taxon>Leptolyngbyales</taxon>
        <taxon>Leptolyngbyaceae</taxon>
        <taxon>Phormidesmis</taxon>
    </lineage>
</organism>
<comment type="caution">
    <text evidence="1">The sequence shown here is derived from an EMBL/GenBank/DDBJ whole genome shotgun (WGS) entry which is preliminary data.</text>
</comment>
<evidence type="ECO:0000313" key="1">
    <source>
        <dbReference type="EMBL" id="PZO58059.1"/>
    </source>
</evidence>
<sequence>MTERLDRIEAQQAANTANIADLITLSGNVLRAVDGLTVRIDESNQRFEILRSEAIARQQRSDQRFEESNRRFEAMQETLQRLFLELHSTNGAVAGLSDRVDNLEQAS</sequence>
<protein>
    <submittedName>
        <fullName evidence="1">Uncharacterized protein</fullName>
    </submittedName>
</protein>
<accession>A0A2W4XUE3</accession>
<dbReference type="EMBL" id="QBMP01000039">
    <property type="protein sequence ID" value="PZO58059.1"/>
    <property type="molecule type" value="Genomic_DNA"/>
</dbReference>
<reference evidence="1 2" key="2">
    <citation type="submission" date="2018-06" db="EMBL/GenBank/DDBJ databases">
        <title>Metagenomic assembly of (sub)arctic Cyanobacteria and their associated microbiome from non-axenic cultures.</title>
        <authorList>
            <person name="Baurain D."/>
        </authorList>
    </citation>
    <scope>NUCLEOTIDE SEQUENCE [LARGE SCALE GENOMIC DNA]</scope>
    <source>
        <strain evidence="1">ULC027bin1</strain>
    </source>
</reference>
<dbReference type="AlphaFoldDB" id="A0A2W4XUE3"/>
<name>A0A2W4XUE3_9CYAN</name>
<evidence type="ECO:0000313" key="2">
    <source>
        <dbReference type="Proteomes" id="UP000249794"/>
    </source>
</evidence>
<reference evidence="2" key="1">
    <citation type="submission" date="2018-04" db="EMBL/GenBank/DDBJ databases">
        <authorList>
            <person name="Cornet L."/>
        </authorList>
    </citation>
    <scope>NUCLEOTIDE SEQUENCE [LARGE SCALE GENOMIC DNA]</scope>
</reference>
<gene>
    <name evidence="1" type="ORF">DCF15_05850</name>
</gene>